<evidence type="ECO:0000313" key="4">
    <source>
        <dbReference type="Proteomes" id="UP001499882"/>
    </source>
</evidence>
<dbReference type="RefSeq" id="WP_345529562.1">
    <property type="nucleotide sequence ID" value="NZ_BAABKN010000032.1"/>
</dbReference>
<dbReference type="EMBL" id="BAABKN010000032">
    <property type="protein sequence ID" value="GAA4756262.1"/>
    <property type="molecule type" value="Genomic_DNA"/>
</dbReference>
<name>A0ABP8ZH57_9ACTN</name>
<feature type="domain" description="Bacterial Ig-like" evidence="2">
    <location>
        <begin position="66"/>
        <end position="133"/>
    </location>
</feature>
<evidence type="ECO:0000259" key="2">
    <source>
        <dbReference type="Pfam" id="PF16640"/>
    </source>
</evidence>
<dbReference type="Proteomes" id="UP001499882">
    <property type="component" value="Unassembled WGS sequence"/>
</dbReference>
<dbReference type="InterPro" id="IPR032109">
    <property type="entry name" value="Big_3_5"/>
</dbReference>
<dbReference type="InterPro" id="IPR013783">
    <property type="entry name" value="Ig-like_fold"/>
</dbReference>
<evidence type="ECO:0000313" key="3">
    <source>
        <dbReference type="EMBL" id="GAA4756262.1"/>
    </source>
</evidence>
<keyword evidence="1" id="KW-0732">Signal</keyword>
<organism evidence="3 4">
    <name type="scientific">Nocardioides endophyticus</name>
    <dbReference type="NCBI Taxonomy" id="1353775"/>
    <lineage>
        <taxon>Bacteria</taxon>
        <taxon>Bacillati</taxon>
        <taxon>Actinomycetota</taxon>
        <taxon>Actinomycetes</taxon>
        <taxon>Propionibacteriales</taxon>
        <taxon>Nocardioidaceae</taxon>
        <taxon>Nocardioides</taxon>
    </lineage>
</organism>
<dbReference type="Pfam" id="PF16640">
    <property type="entry name" value="Big_3_5"/>
    <property type="match status" value="1"/>
</dbReference>
<feature type="signal peptide" evidence="1">
    <location>
        <begin position="1"/>
        <end position="30"/>
    </location>
</feature>
<protein>
    <recommendedName>
        <fullName evidence="2">Bacterial Ig-like domain-containing protein</fullName>
    </recommendedName>
</protein>
<gene>
    <name evidence="3" type="ORF">GCM10023350_47280</name>
</gene>
<keyword evidence="4" id="KW-1185">Reference proteome</keyword>
<reference evidence="4" key="1">
    <citation type="journal article" date="2019" name="Int. J. Syst. Evol. Microbiol.">
        <title>The Global Catalogue of Microorganisms (GCM) 10K type strain sequencing project: providing services to taxonomists for standard genome sequencing and annotation.</title>
        <authorList>
            <consortium name="The Broad Institute Genomics Platform"/>
            <consortium name="The Broad Institute Genome Sequencing Center for Infectious Disease"/>
            <person name="Wu L."/>
            <person name="Ma J."/>
        </authorList>
    </citation>
    <scope>NUCLEOTIDE SEQUENCE [LARGE SCALE GENOMIC DNA]</scope>
    <source>
        <strain evidence="4">JCM 18532</strain>
    </source>
</reference>
<dbReference type="Gene3D" id="2.60.40.10">
    <property type="entry name" value="Immunoglobulins"/>
    <property type="match status" value="1"/>
</dbReference>
<evidence type="ECO:0000256" key="1">
    <source>
        <dbReference type="SAM" id="SignalP"/>
    </source>
</evidence>
<sequence length="253" mass="26226">MHLVRRSAVGVVAALALAVPTSAVTLSATAAPGASQSEQAPAAKLVAKKKAKKVNVGLKRSAAYSHVGQPGVKVTATVTKGKKKLKGKVTFLVNGAAATTSKLRKGKAAYRLASTTPPGLYTVTAKYKGKKKSTEVRVYSSAISVSATTFTISASATTLPTLTGTVQFKDAPATKGYVDIYQNGNVKDGSGSPDYCCMASVQAGGTFSFSGYTFLGKVQDKGPGTYSYQAFYTDDAGFDDYIYSTPITVTVTP</sequence>
<accession>A0ABP8ZH57</accession>
<feature type="chain" id="PRO_5047518646" description="Bacterial Ig-like domain-containing protein" evidence="1">
    <location>
        <begin position="31"/>
        <end position="253"/>
    </location>
</feature>
<proteinExistence type="predicted"/>
<comment type="caution">
    <text evidence="3">The sequence shown here is derived from an EMBL/GenBank/DDBJ whole genome shotgun (WGS) entry which is preliminary data.</text>
</comment>